<dbReference type="NCBIfam" id="TIGR04414">
    <property type="entry name" value="hepto_Aah_TibC"/>
    <property type="match status" value="1"/>
</dbReference>
<dbReference type="SUPFAM" id="SSF53756">
    <property type="entry name" value="UDP-Glycosyltransferase/glycogen phosphorylase"/>
    <property type="match status" value="1"/>
</dbReference>
<dbReference type="EMBL" id="PQSP01000002">
    <property type="protein sequence ID" value="RUS67342.1"/>
    <property type="molecule type" value="Genomic_DNA"/>
</dbReference>
<accession>A0A433SF44</accession>
<dbReference type="InterPro" id="IPR049327">
    <property type="entry name" value="TibC/BAHTCr-like_N"/>
</dbReference>
<dbReference type="Pfam" id="PF01075">
    <property type="entry name" value="Glyco_transf_9"/>
    <property type="match status" value="1"/>
</dbReference>
<keyword evidence="2" id="KW-0808">Transferase</keyword>
<name>A0A433SF44_9BURK</name>
<dbReference type="OrthoDB" id="5561008at2"/>
<evidence type="ECO:0000313" key="3">
    <source>
        <dbReference type="Proteomes" id="UP000286947"/>
    </source>
</evidence>
<dbReference type="AlphaFoldDB" id="A0A433SF44"/>
<gene>
    <name evidence="2" type="primary">tibC</name>
    <name evidence="2" type="ORF">CUZ56_01287</name>
</gene>
<protein>
    <submittedName>
        <fullName evidence="2">Glycosyltransferase TibC</fullName>
        <ecNumber evidence="2">2.4.-.-</ecNumber>
    </submittedName>
</protein>
<dbReference type="RefSeq" id="WP_126979299.1">
    <property type="nucleotide sequence ID" value="NZ_PQSP01000002.1"/>
</dbReference>
<reference evidence="2 3" key="1">
    <citation type="submission" date="2018-01" db="EMBL/GenBank/DDBJ databases">
        <title>Saezia sanguinis gen. nov., sp. nov., in the order Burkholderiales isolated from human blood.</title>
        <authorList>
            <person name="Medina-Pascual M.J."/>
            <person name="Valdezate S."/>
            <person name="Monzon S."/>
            <person name="Cuesta I."/>
            <person name="Carrasco G."/>
            <person name="Villalon P."/>
            <person name="Saez-Nieto J.A."/>
        </authorList>
    </citation>
    <scope>NUCLEOTIDE SEQUENCE [LARGE SCALE GENOMIC DNA]</scope>
    <source>
        <strain evidence="2 3">CNM695-12</strain>
    </source>
</reference>
<dbReference type="Proteomes" id="UP000286947">
    <property type="component" value="Unassembled WGS sequence"/>
</dbReference>
<dbReference type="InterPro" id="IPR002201">
    <property type="entry name" value="Glyco_trans_9"/>
</dbReference>
<evidence type="ECO:0000313" key="2">
    <source>
        <dbReference type="EMBL" id="RUS67342.1"/>
    </source>
</evidence>
<dbReference type="EC" id="2.4.-.-" evidence="2"/>
<dbReference type="Pfam" id="PF21129">
    <property type="entry name" value="TibC_1st"/>
    <property type="match status" value="1"/>
</dbReference>
<dbReference type="Gene3D" id="3.40.50.2000">
    <property type="entry name" value="Glycogen Phosphorylase B"/>
    <property type="match status" value="1"/>
</dbReference>
<dbReference type="InterPro" id="IPR030929">
    <property type="entry name" value="Aah/TibC-like"/>
</dbReference>
<organism evidence="2 3">
    <name type="scientific">Saezia sanguinis</name>
    <dbReference type="NCBI Taxonomy" id="1965230"/>
    <lineage>
        <taxon>Bacteria</taxon>
        <taxon>Pseudomonadati</taxon>
        <taxon>Pseudomonadota</taxon>
        <taxon>Betaproteobacteria</taxon>
        <taxon>Burkholderiales</taxon>
        <taxon>Saeziaceae</taxon>
        <taxon>Saezia</taxon>
    </lineage>
</organism>
<dbReference type="GO" id="GO:0016757">
    <property type="term" value="F:glycosyltransferase activity"/>
    <property type="evidence" value="ECO:0007669"/>
    <property type="project" value="UniProtKB-KW"/>
</dbReference>
<keyword evidence="2" id="KW-0328">Glycosyltransferase</keyword>
<feature type="domain" description="Autotransproter heptosyltransferase TibC/BAHTCr-like N-terminal" evidence="1">
    <location>
        <begin position="37"/>
        <end position="99"/>
    </location>
</feature>
<keyword evidence="3" id="KW-1185">Reference proteome</keyword>
<proteinExistence type="predicted"/>
<evidence type="ECO:0000259" key="1">
    <source>
        <dbReference type="Pfam" id="PF21129"/>
    </source>
</evidence>
<sequence>MVLTMNPHDAVFSGKTEQPDGTVAYSVMPPAIPTQEGAEGIRYDFNDGARVLLPKGQWHVEIIDAESGNILFACDSDEGWVQSTKKYYVRFILRVWRRGEKTPLLDHTLDLKNRPVLISFPVGTIGDIIGWFPHAERFYQQHGCRLECTLGQELIDLFKDQYPDMRLNTPQMVSTEAPYATYRIGLFFGGDVNSQPIDFRMVGLHRTAGYILGVDPSEEPPRLKLDAPRRIKEPYVCIAAQSSCQAKYWNNGMGWHLVVEHLKKLGYRVLCIDKQAVYGQGYVWNHIPYGAEDFTGDISLQERVALLQHADFFVGLSSGLSWLAWACHVPVVLISGFTLPTCEFKTPYRVYSTHGCMGCWDDINLNFDHKDFFWCPRLKGTERQYECTRLITGQQVIGHIDRLYQTLQHSST</sequence>
<comment type="caution">
    <text evidence="2">The sequence shown here is derived from an EMBL/GenBank/DDBJ whole genome shotgun (WGS) entry which is preliminary data.</text>
</comment>